<dbReference type="Gene3D" id="3.40.33.10">
    <property type="entry name" value="CAP"/>
    <property type="match status" value="1"/>
</dbReference>
<dbReference type="STRING" id="797299.HALLA_14585"/>
<feature type="region of interest" description="Disordered" evidence="1">
    <location>
        <begin position="1"/>
        <end position="26"/>
    </location>
</feature>
<dbReference type="InterPro" id="IPR014044">
    <property type="entry name" value="CAP_dom"/>
</dbReference>
<dbReference type="RefSeq" id="WP_084568976.1">
    <property type="nucleotide sequence ID" value="NZ_CP007055.1"/>
</dbReference>
<organism evidence="4 5">
    <name type="scientific">Halostagnicola larsenii XH-48</name>
    <dbReference type="NCBI Taxonomy" id="797299"/>
    <lineage>
        <taxon>Archaea</taxon>
        <taxon>Methanobacteriati</taxon>
        <taxon>Methanobacteriota</taxon>
        <taxon>Stenosarchaea group</taxon>
        <taxon>Halobacteria</taxon>
        <taxon>Halobacteriales</taxon>
        <taxon>Natrialbaceae</taxon>
        <taxon>Halostagnicola</taxon>
    </lineage>
</organism>
<dbReference type="PANTHER" id="PTHR31157">
    <property type="entry name" value="SCP DOMAIN-CONTAINING PROTEIN"/>
    <property type="match status" value="1"/>
</dbReference>
<dbReference type="eggNOG" id="arCOG03962">
    <property type="taxonomic scope" value="Archaea"/>
</dbReference>
<keyword evidence="5" id="KW-1185">Reference proteome</keyword>
<keyword evidence="2" id="KW-1133">Transmembrane helix</keyword>
<keyword evidence="2" id="KW-0812">Transmembrane</keyword>
<dbReference type="GO" id="GO:0006508">
    <property type="term" value="P:proteolysis"/>
    <property type="evidence" value="ECO:0007669"/>
    <property type="project" value="UniProtKB-KW"/>
</dbReference>
<evidence type="ECO:0000313" key="5">
    <source>
        <dbReference type="Proteomes" id="UP000019024"/>
    </source>
</evidence>
<dbReference type="Proteomes" id="UP000019024">
    <property type="component" value="Chromosome"/>
</dbReference>
<sequence>MGRGPPSDTDSRRTDSIDEEESSPTVASRLASAARVLLTLGLLCGLVISAIAVGPTLIDDFGDFGEFDDLPAPSEDPPPAGERDPDVTDPDDPNETSYETEVETVSSETVEDFVHAKVNDRRAEHDLEALEWDGTIASVSRAHSEDMDDRDYFAHTNPDGEDPYDRFEDVSDYCRSYGENLAMNWLERPVQEPNESTTVEYQTAEGIAEALVVQWMNSPDHRDAILEEGQSQSWDRAGVGVYLSEDGEVYASQNFCTEW</sequence>
<evidence type="ECO:0000256" key="2">
    <source>
        <dbReference type="SAM" id="Phobius"/>
    </source>
</evidence>
<evidence type="ECO:0000313" key="4">
    <source>
        <dbReference type="EMBL" id="AHF99831.1"/>
    </source>
</evidence>
<feature type="compositionally biased region" description="Acidic residues" evidence="1">
    <location>
        <begin position="87"/>
        <end position="102"/>
    </location>
</feature>
<dbReference type="CDD" id="cd05379">
    <property type="entry name" value="CAP_bacterial"/>
    <property type="match status" value="1"/>
</dbReference>
<dbReference type="KEGG" id="hlr:HALLA_14585"/>
<dbReference type="AlphaFoldDB" id="W0JRE1"/>
<dbReference type="EMBL" id="CP007055">
    <property type="protein sequence ID" value="AHF99831.1"/>
    <property type="molecule type" value="Genomic_DNA"/>
</dbReference>
<dbReference type="SUPFAM" id="SSF55797">
    <property type="entry name" value="PR-1-like"/>
    <property type="match status" value="1"/>
</dbReference>
<dbReference type="OrthoDB" id="60683at2157"/>
<dbReference type="InterPro" id="IPR035940">
    <property type="entry name" value="CAP_sf"/>
</dbReference>
<dbReference type="PANTHER" id="PTHR31157:SF1">
    <property type="entry name" value="SCP DOMAIN-CONTAINING PROTEIN"/>
    <property type="match status" value="1"/>
</dbReference>
<keyword evidence="4" id="KW-0378">Hydrolase</keyword>
<feature type="domain" description="SCP" evidence="3">
    <location>
        <begin position="117"/>
        <end position="255"/>
    </location>
</feature>
<reference evidence="4 5" key="1">
    <citation type="submission" date="2014-01" db="EMBL/GenBank/DDBJ databases">
        <authorList>
            <consortium name="DOE Joint Genome Institute"/>
            <person name="Anderson I."/>
            <person name="Huntemann M."/>
            <person name="Han J."/>
            <person name="Chen A."/>
            <person name="Kyrpides N."/>
            <person name="Mavromatis K."/>
            <person name="Markowitz V."/>
            <person name="Palaniappan K."/>
            <person name="Ivanova N."/>
            <person name="Schaumberg A."/>
            <person name="Pati A."/>
            <person name="Liolios K."/>
            <person name="Nordberg H.P."/>
            <person name="Cantor M.N."/>
            <person name="Hua S.X."/>
            <person name="Woyke T."/>
        </authorList>
    </citation>
    <scope>NUCLEOTIDE SEQUENCE [LARGE SCALE GENOMIC DNA]</scope>
    <source>
        <strain evidence="4 5">XH-48</strain>
    </source>
</reference>
<proteinExistence type="predicted"/>
<keyword evidence="2" id="KW-0472">Membrane</keyword>
<feature type="region of interest" description="Disordered" evidence="1">
    <location>
        <begin position="67"/>
        <end position="107"/>
    </location>
</feature>
<evidence type="ECO:0000256" key="1">
    <source>
        <dbReference type="SAM" id="MobiDB-lite"/>
    </source>
</evidence>
<evidence type="ECO:0000259" key="3">
    <source>
        <dbReference type="Pfam" id="PF00188"/>
    </source>
</evidence>
<feature type="transmembrane region" description="Helical" evidence="2">
    <location>
        <begin position="36"/>
        <end position="58"/>
    </location>
</feature>
<accession>W0JRE1</accession>
<dbReference type="PATRIC" id="fig|797299.3.peg.1925"/>
<dbReference type="Pfam" id="PF00188">
    <property type="entry name" value="CAP"/>
    <property type="match status" value="1"/>
</dbReference>
<dbReference type="GeneID" id="25145654"/>
<name>W0JRE1_9EURY</name>
<dbReference type="GO" id="GO:0008233">
    <property type="term" value="F:peptidase activity"/>
    <property type="evidence" value="ECO:0007669"/>
    <property type="project" value="UniProtKB-KW"/>
</dbReference>
<dbReference type="HOGENOM" id="CLU_1060091_0_0_2"/>
<gene>
    <name evidence="4" type="ORF">HALLA_14585</name>
</gene>
<keyword evidence="4" id="KW-0645">Protease</keyword>
<protein>
    <submittedName>
        <fullName evidence="4">Serine protease</fullName>
    </submittedName>
</protein>